<dbReference type="Pfam" id="PF22614">
    <property type="entry name" value="Slo-like_RCK"/>
    <property type="match status" value="1"/>
</dbReference>
<dbReference type="InterPro" id="IPR036291">
    <property type="entry name" value="NAD(P)-bd_dom_sf"/>
</dbReference>
<comment type="caution">
    <text evidence="4">The sequence shown here is derived from an EMBL/GenBank/DDBJ whole genome shotgun (WGS) entry which is preliminary data.</text>
</comment>
<dbReference type="InterPro" id="IPR013099">
    <property type="entry name" value="K_chnl_dom"/>
</dbReference>
<dbReference type="InterPro" id="IPR050721">
    <property type="entry name" value="Trk_Ktr_HKT_K-transport"/>
</dbReference>
<feature type="transmembrane region" description="Helical" evidence="2">
    <location>
        <begin position="93"/>
        <end position="118"/>
    </location>
</feature>
<dbReference type="PRINTS" id="PR00169">
    <property type="entry name" value="KCHANNEL"/>
</dbReference>
<organism evidence="4">
    <name type="scientific">marine sediment metagenome</name>
    <dbReference type="NCBI Taxonomy" id="412755"/>
    <lineage>
        <taxon>unclassified sequences</taxon>
        <taxon>metagenomes</taxon>
        <taxon>ecological metagenomes</taxon>
    </lineage>
</organism>
<dbReference type="PROSITE" id="PS51201">
    <property type="entry name" value="RCK_N"/>
    <property type="match status" value="1"/>
</dbReference>
<dbReference type="EMBL" id="LAZR01037647">
    <property type="protein sequence ID" value="KKL21654.1"/>
    <property type="molecule type" value="Genomic_DNA"/>
</dbReference>
<evidence type="ECO:0000259" key="3">
    <source>
        <dbReference type="PROSITE" id="PS51201"/>
    </source>
</evidence>
<dbReference type="Gene3D" id="3.40.50.720">
    <property type="entry name" value="NAD(P)-binding Rossmann-like Domain"/>
    <property type="match status" value="1"/>
</dbReference>
<dbReference type="SUPFAM" id="SSF51735">
    <property type="entry name" value="NAD(P)-binding Rossmann-fold domains"/>
    <property type="match status" value="1"/>
</dbReference>
<keyword evidence="2" id="KW-0812">Transmembrane</keyword>
<evidence type="ECO:0000313" key="4">
    <source>
        <dbReference type="EMBL" id="KKL21654.1"/>
    </source>
</evidence>
<name>A0A0F9BIF5_9ZZZZ</name>
<keyword evidence="2" id="KW-1133">Transmembrane helix</keyword>
<evidence type="ECO:0000256" key="1">
    <source>
        <dbReference type="ARBA" id="ARBA00004651"/>
    </source>
</evidence>
<reference evidence="4" key="1">
    <citation type="journal article" date="2015" name="Nature">
        <title>Complex archaea that bridge the gap between prokaryotes and eukaryotes.</title>
        <authorList>
            <person name="Spang A."/>
            <person name="Saw J.H."/>
            <person name="Jorgensen S.L."/>
            <person name="Zaremba-Niedzwiedzka K."/>
            <person name="Martijn J."/>
            <person name="Lind A.E."/>
            <person name="van Eijk R."/>
            <person name="Schleper C."/>
            <person name="Guy L."/>
            <person name="Ettema T.J."/>
        </authorList>
    </citation>
    <scope>NUCLEOTIDE SEQUENCE</scope>
</reference>
<feature type="domain" description="RCK N-terminal" evidence="3">
    <location>
        <begin position="135"/>
        <end position="271"/>
    </location>
</feature>
<dbReference type="GO" id="GO:0006813">
    <property type="term" value="P:potassium ion transport"/>
    <property type="evidence" value="ECO:0007669"/>
    <property type="project" value="InterPro"/>
</dbReference>
<dbReference type="Gene3D" id="1.20.5.110">
    <property type="match status" value="1"/>
</dbReference>
<proteinExistence type="predicted"/>
<gene>
    <name evidence="4" type="ORF">LCGC14_2443290</name>
</gene>
<feature type="non-terminal residue" evidence="4">
    <location>
        <position position="403"/>
    </location>
</feature>
<dbReference type="PANTHER" id="PTHR43833">
    <property type="entry name" value="POTASSIUM CHANNEL PROTEIN 2-RELATED-RELATED"/>
    <property type="match status" value="1"/>
</dbReference>
<dbReference type="AlphaFoldDB" id="A0A0F9BIF5"/>
<keyword evidence="2" id="KW-0472">Membrane</keyword>
<dbReference type="SUPFAM" id="SSF81324">
    <property type="entry name" value="Voltage-gated potassium channels"/>
    <property type="match status" value="1"/>
</dbReference>
<dbReference type="Gene3D" id="1.10.287.70">
    <property type="match status" value="1"/>
</dbReference>
<evidence type="ECO:0000256" key="2">
    <source>
        <dbReference type="SAM" id="Phobius"/>
    </source>
</evidence>
<dbReference type="InterPro" id="IPR003148">
    <property type="entry name" value="RCK_N"/>
</dbReference>
<dbReference type="Pfam" id="PF07885">
    <property type="entry name" value="Ion_trans_2"/>
    <property type="match status" value="1"/>
</dbReference>
<sequence length="403" mass="44957">MKTIKGLALKEKNDKKRKLTISDISERIRNNNNVTMALIVIGILAVSSFGAYFFEIGVNEGFESLWDSVWWTIVTITTVGYGDKYPVTVGGKFVGILMMVLGVATVGIVTGRIASFLVDKQIKARGGLIVLEKMKGHFILCGWKNELENILDNILRVNPRLKASDIVLISEADPEKVDHIRSIPKFKYLKYLKGDYIDEKVLHRANVKSAETALVLADVSRQYSAQEVDSRTVMAVITIDSLNKNIYTCAELIDEKFMKYLKLANCDEIILTRELNKVLIANAASASGISHIASELLSPKRKCLDTSVFPDRFIGKPFAELSAFLKDSKEDIVIGLLEHTGKIYDRKKEALSEAQKTPDISKLVENLQSVKKITPNHPVLNPGDDYIIKNNSRAIVVPRMSVE</sequence>
<feature type="transmembrane region" description="Helical" evidence="2">
    <location>
        <begin position="34"/>
        <end position="54"/>
    </location>
</feature>
<dbReference type="PANTHER" id="PTHR43833:SF9">
    <property type="entry name" value="POTASSIUM CHANNEL PROTEIN YUGO-RELATED"/>
    <property type="match status" value="1"/>
</dbReference>
<dbReference type="GO" id="GO:0005886">
    <property type="term" value="C:plasma membrane"/>
    <property type="evidence" value="ECO:0007669"/>
    <property type="project" value="UniProtKB-SubCell"/>
</dbReference>
<accession>A0A0F9BIF5</accession>
<protein>
    <recommendedName>
        <fullName evidence="3">RCK N-terminal domain-containing protein</fullName>
    </recommendedName>
</protein>
<comment type="subcellular location">
    <subcellularLocation>
        <location evidence="1">Cell membrane</location>
        <topology evidence="1">Multi-pass membrane protein</topology>
    </subcellularLocation>
</comment>